<evidence type="ECO:0000313" key="4">
    <source>
        <dbReference type="EMBL" id="NWF07376.1"/>
    </source>
</evidence>
<gene>
    <name evidence="4" type="ORF">HX810_06820</name>
</gene>
<evidence type="ECO:0000313" key="5">
    <source>
        <dbReference type="Proteomes" id="UP000561369"/>
    </source>
</evidence>
<dbReference type="PANTHER" id="PTHR30543:SF21">
    <property type="entry name" value="NAD(P)H-DEPENDENT FMN REDUCTASE LOT6"/>
    <property type="match status" value="1"/>
</dbReference>
<dbReference type="RefSeq" id="WP_065931241.1">
    <property type="nucleotide sequence ID" value="NZ_JACAQV010000006.1"/>
</dbReference>
<feature type="domain" description="NADPH-dependent FMN reductase-like" evidence="3">
    <location>
        <begin position="5"/>
        <end position="153"/>
    </location>
</feature>
<organism evidence="4 5">
    <name type="scientific">Pseudomonas salomonii</name>
    <dbReference type="NCBI Taxonomy" id="191391"/>
    <lineage>
        <taxon>Bacteria</taxon>
        <taxon>Pseudomonadati</taxon>
        <taxon>Pseudomonadota</taxon>
        <taxon>Gammaproteobacteria</taxon>
        <taxon>Pseudomonadales</taxon>
        <taxon>Pseudomonadaceae</taxon>
        <taxon>Pseudomonas</taxon>
    </lineage>
</organism>
<dbReference type="GO" id="GO:0010181">
    <property type="term" value="F:FMN binding"/>
    <property type="evidence" value="ECO:0007669"/>
    <property type="project" value="TreeGrafter"/>
</dbReference>
<dbReference type="GO" id="GO:0016655">
    <property type="term" value="F:oxidoreductase activity, acting on NAD(P)H, quinone or similar compound as acceptor"/>
    <property type="evidence" value="ECO:0007669"/>
    <property type="project" value="UniProtKB-ARBA"/>
</dbReference>
<dbReference type="Proteomes" id="UP000561369">
    <property type="component" value="Unassembled WGS sequence"/>
</dbReference>
<comment type="cofactor">
    <cofactor evidence="1">
        <name>FMN</name>
        <dbReference type="ChEBI" id="CHEBI:58210"/>
    </cofactor>
</comment>
<proteinExistence type="predicted"/>
<dbReference type="Pfam" id="PF03358">
    <property type="entry name" value="FMN_red"/>
    <property type="match status" value="1"/>
</dbReference>
<keyword evidence="2" id="KW-0285">Flavoprotein</keyword>
<dbReference type="PANTHER" id="PTHR30543">
    <property type="entry name" value="CHROMATE REDUCTASE"/>
    <property type="match status" value="1"/>
</dbReference>
<dbReference type="SUPFAM" id="SSF52218">
    <property type="entry name" value="Flavoproteins"/>
    <property type="match status" value="1"/>
</dbReference>
<comment type="caution">
    <text evidence="4">The sequence shown here is derived from an EMBL/GenBank/DDBJ whole genome shotgun (WGS) entry which is preliminary data.</text>
</comment>
<dbReference type="EMBL" id="JACAQV010000006">
    <property type="protein sequence ID" value="NWF07376.1"/>
    <property type="molecule type" value="Genomic_DNA"/>
</dbReference>
<dbReference type="AlphaFoldDB" id="A0A7Y8GBZ5"/>
<dbReference type="InterPro" id="IPR050712">
    <property type="entry name" value="NAD(P)H-dep_reductase"/>
</dbReference>
<sequence length="193" mass="21012">MSPKKIAVIVGSLRKESLNRLFAQEVIALAPPSLLLEIVEINELNLFNQDLEENGESAPEAWTRFRQNMASKDGVLFFTPEYNRSVPGVLKNAIDIGSRPYGESIWAGKPAAIVSVSPGASGGFGANHHLRQSMVFLDMPLLQQPEAYIGGATKLLGEDGNLNDDGTTQFLKKFIHAFAAWVEINTTKSTGLI</sequence>
<accession>A0A7Y8GBZ5</accession>
<reference evidence="4 5" key="1">
    <citation type="submission" date="2020-04" db="EMBL/GenBank/DDBJ databases">
        <title>Molecular characterization of pseudomonads from Agaricus bisporus reveal novel blotch 2 pathogens in Western Europe.</title>
        <authorList>
            <person name="Taparia T."/>
            <person name="Krijger M."/>
            <person name="Haynes E."/>
            <person name="Elpinstone J.G."/>
            <person name="Noble R."/>
            <person name="Van Der Wolf J."/>
        </authorList>
    </citation>
    <scope>NUCLEOTIDE SEQUENCE [LARGE SCALE GENOMIC DNA]</scope>
    <source>
        <strain evidence="4 5">IPO3765</strain>
    </source>
</reference>
<protein>
    <submittedName>
        <fullName evidence="4">NAD(P)H-dependent oxidoreductase</fullName>
    </submittedName>
</protein>
<evidence type="ECO:0000259" key="3">
    <source>
        <dbReference type="Pfam" id="PF03358"/>
    </source>
</evidence>
<dbReference type="InterPro" id="IPR029039">
    <property type="entry name" value="Flavoprotein-like_sf"/>
</dbReference>
<dbReference type="Gene3D" id="3.40.50.360">
    <property type="match status" value="1"/>
</dbReference>
<keyword evidence="2" id="KW-0288">FMN</keyword>
<dbReference type="GO" id="GO:0005829">
    <property type="term" value="C:cytosol"/>
    <property type="evidence" value="ECO:0007669"/>
    <property type="project" value="TreeGrafter"/>
</dbReference>
<evidence type="ECO:0000256" key="2">
    <source>
        <dbReference type="ARBA" id="ARBA00022643"/>
    </source>
</evidence>
<evidence type="ECO:0000256" key="1">
    <source>
        <dbReference type="ARBA" id="ARBA00001917"/>
    </source>
</evidence>
<name>A0A7Y8GBZ5_9PSED</name>
<dbReference type="InterPro" id="IPR005025">
    <property type="entry name" value="FMN_Rdtase-like_dom"/>
</dbReference>